<dbReference type="Proteomes" id="UP000618382">
    <property type="component" value="Unassembled WGS sequence"/>
</dbReference>
<accession>A0ABQ4D955</accession>
<proteinExistence type="predicted"/>
<evidence type="ECO:0000313" key="1">
    <source>
        <dbReference type="EMBL" id="GIG32266.1"/>
    </source>
</evidence>
<comment type="caution">
    <text evidence="1">The sequence shown here is derived from an EMBL/GenBank/DDBJ whole genome shotgun (WGS) entry which is preliminary data.</text>
</comment>
<name>A0ABQ4D955_9CELL</name>
<organism evidence="1 2">
    <name type="scientific">Cellulomonas oligotrophica</name>
    <dbReference type="NCBI Taxonomy" id="931536"/>
    <lineage>
        <taxon>Bacteria</taxon>
        <taxon>Bacillati</taxon>
        <taxon>Actinomycetota</taxon>
        <taxon>Actinomycetes</taxon>
        <taxon>Micrococcales</taxon>
        <taxon>Cellulomonadaceae</taxon>
        <taxon>Cellulomonas</taxon>
    </lineage>
</organism>
<keyword evidence="2" id="KW-1185">Reference proteome</keyword>
<reference evidence="1 2" key="1">
    <citation type="submission" date="2021-01" db="EMBL/GenBank/DDBJ databases">
        <title>Whole genome shotgun sequence of Cellulomonas oligotrophica NBRC 109435.</title>
        <authorList>
            <person name="Komaki H."/>
            <person name="Tamura T."/>
        </authorList>
    </citation>
    <scope>NUCLEOTIDE SEQUENCE [LARGE SCALE GENOMIC DNA]</scope>
    <source>
        <strain evidence="1 2">NBRC 109435</strain>
    </source>
</reference>
<evidence type="ECO:0000313" key="2">
    <source>
        <dbReference type="Proteomes" id="UP000618382"/>
    </source>
</evidence>
<protein>
    <submittedName>
        <fullName evidence="1">Uncharacterized protein</fullName>
    </submittedName>
</protein>
<dbReference type="EMBL" id="BONN01000003">
    <property type="protein sequence ID" value="GIG32266.1"/>
    <property type="molecule type" value="Genomic_DNA"/>
</dbReference>
<sequence length="56" mass="6286">MLSRVQPDGSRLAARLRRLLSDKSVLQYGTYCTRATAERATHDARLLVDALDQRGL</sequence>
<gene>
    <name evidence="1" type="ORF">Col01nite_14250</name>
</gene>